<keyword evidence="4" id="KW-1003">Cell membrane</keyword>
<evidence type="ECO:0000256" key="1">
    <source>
        <dbReference type="ARBA" id="ARBA00004229"/>
    </source>
</evidence>
<comment type="subcellular location">
    <subcellularLocation>
        <location evidence="2">Cell membrane</location>
        <topology evidence="2">Multi-pass membrane protein</topology>
    </subcellularLocation>
    <subcellularLocation>
        <location evidence="1">Plastid</location>
        <location evidence="1">Chloroplast</location>
    </subcellularLocation>
</comment>
<evidence type="ECO:0000256" key="5">
    <source>
        <dbReference type="ARBA" id="ARBA00022528"/>
    </source>
</evidence>
<dbReference type="InterPro" id="IPR051790">
    <property type="entry name" value="Cytochrome_c-biogenesis_DsbD"/>
</dbReference>
<dbReference type="Pfam" id="PF00085">
    <property type="entry name" value="Thioredoxin"/>
    <property type="match status" value="1"/>
</dbReference>
<feature type="transmembrane region" description="Helical" evidence="11">
    <location>
        <begin position="230"/>
        <end position="251"/>
    </location>
</feature>
<dbReference type="Proteomes" id="UP001642484">
    <property type="component" value="Unassembled WGS sequence"/>
</dbReference>
<dbReference type="InterPro" id="IPR036249">
    <property type="entry name" value="Thioredoxin-like_sf"/>
</dbReference>
<feature type="transmembrane region" description="Helical" evidence="11">
    <location>
        <begin position="294"/>
        <end position="312"/>
    </location>
</feature>
<reference evidence="13 14" key="1">
    <citation type="submission" date="2024-02" db="EMBL/GenBank/DDBJ databases">
        <authorList>
            <person name="Chen Y."/>
            <person name="Shah S."/>
            <person name="Dougan E. K."/>
            <person name="Thang M."/>
            <person name="Chan C."/>
        </authorList>
    </citation>
    <scope>NUCLEOTIDE SEQUENCE [LARGE SCALE GENOMIC DNA]</scope>
</reference>
<sequence length="532" mass="56043">MDISLEVHRRILPVLSGYSQGGAVVSRPALQVPHRVWRKRLRAVPPPLDASSAFGLESQLFALVSQANDMVSSGLAGNQGFLMAPLLFVGGLASSLNPCNMASLPAAAASVTALSRQSSPALQALSYASGSAAVLMVLGMAVALAGERLPLGEGVLPWLFPVVATVMGLSLLEVVPLSLTGIPGLGQFESAPSTLRGFLLGAASAAGSSPCATPVLVTITSYIASHSVGVAGSAALLFAYAMGYSLPVALVSMSTSLLPVFQEGGEWGKKTTGAAILLVGAWQLLTLVHDVFGLQAEAAIYVALIASTLALYNKTPKVGLKVTALQEAVYEYQPLLDVPSSSSISILDEPRRLALTSLVGSVVVASLSEAAPWLRGSTQEDAASLILQAAAESRPMPVALQSGKPVLVDFSATWCVDCLQSAPTLRDLKRQFGQDVEFVTLDVSNWTANSGNDDLDWWTREFRVDGIPHIAFVLPDRRVLTALIGNLPADVLQANLEAFANSKTDNEEELPALPYIMFDAFDNGRRRVRLRA</sequence>
<name>A0ABP0Q2S5_9DINO</name>
<organism evidence="13 14">
    <name type="scientific">Durusdinium trenchii</name>
    <dbReference type="NCBI Taxonomy" id="1381693"/>
    <lineage>
        <taxon>Eukaryota</taxon>
        <taxon>Sar</taxon>
        <taxon>Alveolata</taxon>
        <taxon>Dinophyceae</taxon>
        <taxon>Suessiales</taxon>
        <taxon>Symbiodiniaceae</taxon>
        <taxon>Durusdinium</taxon>
    </lineage>
</organism>
<dbReference type="PROSITE" id="PS51352">
    <property type="entry name" value="THIOREDOXIN_2"/>
    <property type="match status" value="1"/>
</dbReference>
<keyword evidence="10 11" id="KW-0472">Membrane</keyword>
<protein>
    <recommendedName>
        <fullName evidence="12">Thioredoxin domain-containing protein</fullName>
    </recommendedName>
</protein>
<dbReference type="Pfam" id="PF02683">
    <property type="entry name" value="DsbD_TM"/>
    <property type="match status" value="1"/>
</dbReference>
<dbReference type="InterPro" id="IPR003834">
    <property type="entry name" value="Cyt_c_assmbl_TM_dom"/>
</dbReference>
<proteinExistence type="inferred from homology"/>
<feature type="transmembrane region" description="Helical" evidence="11">
    <location>
        <begin position="158"/>
        <end position="185"/>
    </location>
</feature>
<comment type="similarity">
    <text evidence="3">Belongs to the DsbD family.</text>
</comment>
<evidence type="ECO:0000256" key="7">
    <source>
        <dbReference type="ARBA" id="ARBA00022692"/>
    </source>
</evidence>
<keyword evidence="9 11" id="KW-1133">Transmembrane helix</keyword>
<evidence type="ECO:0000256" key="4">
    <source>
        <dbReference type="ARBA" id="ARBA00022475"/>
    </source>
</evidence>
<dbReference type="EMBL" id="CAXAMN010023906">
    <property type="protein sequence ID" value="CAK9082022.1"/>
    <property type="molecule type" value="Genomic_DNA"/>
</dbReference>
<keyword evidence="6" id="KW-0934">Plastid</keyword>
<evidence type="ECO:0000313" key="14">
    <source>
        <dbReference type="Proteomes" id="UP001642484"/>
    </source>
</evidence>
<evidence type="ECO:0000256" key="6">
    <source>
        <dbReference type="ARBA" id="ARBA00022640"/>
    </source>
</evidence>
<evidence type="ECO:0000313" key="13">
    <source>
        <dbReference type="EMBL" id="CAK9082022.1"/>
    </source>
</evidence>
<dbReference type="SUPFAM" id="SSF52833">
    <property type="entry name" value="Thioredoxin-like"/>
    <property type="match status" value="1"/>
</dbReference>
<dbReference type="InterPro" id="IPR013766">
    <property type="entry name" value="Thioredoxin_domain"/>
</dbReference>
<dbReference type="Gene3D" id="3.40.30.10">
    <property type="entry name" value="Glutaredoxin"/>
    <property type="match status" value="1"/>
</dbReference>
<keyword evidence="14" id="KW-1185">Reference proteome</keyword>
<feature type="transmembrane region" description="Helical" evidence="11">
    <location>
        <begin position="124"/>
        <end position="146"/>
    </location>
</feature>
<evidence type="ECO:0000256" key="2">
    <source>
        <dbReference type="ARBA" id="ARBA00004651"/>
    </source>
</evidence>
<evidence type="ECO:0000256" key="10">
    <source>
        <dbReference type="ARBA" id="ARBA00023136"/>
    </source>
</evidence>
<keyword evidence="8" id="KW-0201">Cytochrome c-type biogenesis</keyword>
<accession>A0ABP0Q2S5</accession>
<dbReference type="PANTHER" id="PTHR31272">
    <property type="entry name" value="CYTOCHROME C-TYPE BIOGENESIS PROTEIN HI_1454-RELATED"/>
    <property type="match status" value="1"/>
</dbReference>
<keyword evidence="5" id="KW-0150">Chloroplast</keyword>
<evidence type="ECO:0000256" key="9">
    <source>
        <dbReference type="ARBA" id="ARBA00022989"/>
    </source>
</evidence>
<evidence type="ECO:0000256" key="3">
    <source>
        <dbReference type="ARBA" id="ARBA00006143"/>
    </source>
</evidence>
<dbReference type="PANTHER" id="PTHR31272:SF6">
    <property type="entry name" value="CYTOCHROME C-TYPE BIOGENESIS CCDA-LIKE CHLOROPLASTIC PROTEIN"/>
    <property type="match status" value="1"/>
</dbReference>
<comment type="caution">
    <text evidence="13">The sequence shown here is derived from an EMBL/GenBank/DDBJ whole genome shotgun (WGS) entry which is preliminary data.</text>
</comment>
<evidence type="ECO:0000256" key="8">
    <source>
        <dbReference type="ARBA" id="ARBA00022748"/>
    </source>
</evidence>
<keyword evidence="7 11" id="KW-0812">Transmembrane</keyword>
<gene>
    <name evidence="13" type="ORF">CCMP2556_LOCUS40081</name>
</gene>
<evidence type="ECO:0000256" key="11">
    <source>
        <dbReference type="SAM" id="Phobius"/>
    </source>
</evidence>
<feature type="domain" description="Thioredoxin" evidence="12">
    <location>
        <begin position="344"/>
        <end position="501"/>
    </location>
</feature>
<feature type="transmembrane region" description="Helical" evidence="11">
    <location>
        <begin position="197"/>
        <end position="224"/>
    </location>
</feature>
<evidence type="ECO:0000259" key="12">
    <source>
        <dbReference type="PROSITE" id="PS51352"/>
    </source>
</evidence>